<dbReference type="EMBL" id="JEMU01000010">
    <property type="protein sequence ID" value="KAJ02596.1"/>
    <property type="molecule type" value="Genomic_DNA"/>
</dbReference>
<evidence type="ECO:0000313" key="9">
    <source>
        <dbReference type="EMBL" id="KAJ02596.1"/>
    </source>
</evidence>
<dbReference type="Proteomes" id="UP000027337">
    <property type="component" value="Unassembled WGS sequence"/>
</dbReference>
<evidence type="ECO:0000256" key="7">
    <source>
        <dbReference type="RuleBase" id="RU363032"/>
    </source>
</evidence>
<evidence type="ECO:0000256" key="1">
    <source>
        <dbReference type="ARBA" id="ARBA00004651"/>
    </source>
</evidence>
<dbReference type="GO" id="GO:0005886">
    <property type="term" value="C:plasma membrane"/>
    <property type="evidence" value="ECO:0007669"/>
    <property type="project" value="UniProtKB-SubCell"/>
</dbReference>
<evidence type="ECO:0000259" key="8">
    <source>
        <dbReference type="PROSITE" id="PS50928"/>
    </source>
</evidence>
<keyword evidence="6 7" id="KW-0472">Membrane</keyword>
<evidence type="ECO:0000256" key="4">
    <source>
        <dbReference type="ARBA" id="ARBA00022692"/>
    </source>
</evidence>
<dbReference type="PROSITE" id="PS50928">
    <property type="entry name" value="ABC_TM1"/>
    <property type="match status" value="1"/>
</dbReference>
<keyword evidence="10" id="KW-1185">Reference proteome</keyword>
<dbReference type="CDD" id="cd06261">
    <property type="entry name" value="TM_PBP2"/>
    <property type="match status" value="1"/>
</dbReference>
<feature type="transmembrane region" description="Helical" evidence="7">
    <location>
        <begin position="179"/>
        <end position="204"/>
    </location>
</feature>
<feature type="transmembrane region" description="Helical" evidence="7">
    <location>
        <begin position="96"/>
        <end position="118"/>
    </location>
</feature>
<keyword evidence="4 7" id="KW-0812">Transmembrane</keyword>
<evidence type="ECO:0000256" key="6">
    <source>
        <dbReference type="ARBA" id="ARBA00023136"/>
    </source>
</evidence>
<dbReference type="GO" id="GO:0055085">
    <property type="term" value="P:transmembrane transport"/>
    <property type="evidence" value="ECO:0007669"/>
    <property type="project" value="InterPro"/>
</dbReference>
<feature type="transmembrane region" description="Helical" evidence="7">
    <location>
        <begin position="130"/>
        <end position="150"/>
    </location>
</feature>
<feature type="transmembrane region" description="Helical" evidence="7">
    <location>
        <begin position="225"/>
        <end position="246"/>
    </location>
</feature>
<protein>
    <submittedName>
        <fullName evidence="9">Sugar ABC transporter permease</fullName>
    </submittedName>
</protein>
<dbReference type="InterPro" id="IPR035906">
    <property type="entry name" value="MetI-like_sf"/>
</dbReference>
<feature type="domain" description="ABC transmembrane type-1" evidence="8">
    <location>
        <begin position="92"/>
        <end position="305"/>
    </location>
</feature>
<sequence>MTDATSSAPLSVDEKPADKLAQSRRSLAIRLLIPAQVLLVFIVAFPLIMQIFISLTWWTPLDGDPWYLAWMSWNWFDNYTYLMQDDGLWGSVGRTLLFVAVAVPIEFLLGLTLAALFYEGVFGRPVLYSLILMPMMIVPAVAGYIFFLIFQQTGPLNAALSVVWPGALDVNWLNDTSRAFIAVVVADVWQWTPLMFLILFAGLMSVPEDQMRAATILGASWRQRFFRIALPRIKTVIAIAIGLRVIECFKIFDMLFVMTGGGPGVATESLSLFLYKRTFQDLEWSYVASIGITVLVALSVLTAVLMARVKKKDAS</sequence>
<dbReference type="Gene3D" id="1.10.3720.10">
    <property type="entry name" value="MetI-like"/>
    <property type="match status" value="1"/>
</dbReference>
<proteinExistence type="inferred from homology"/>
<gene>
    <name evidence="9" type="ORF">PM02_12485</name>
</gene>
<feature type="transmembrane region" description="Helical" evidence="7">
    <location>
        <begin position="284"/>
        <end position="307"/>
    </location>
</feature>
<keyword evidence="2 7" id="KW-0813">Transport</keyword>
<feature type="transmembrane region" description="Helical" evidence="7">
    <location>
        <begin position="31"/>
        <end position="58"/>
    </location>
</feature>
<reference evidence="9 10" key="1">
    <citation type="journal article" date="2014" name="Genome Announc.">
        <title>Draft Genome Sequences of Two Isolates of the Roseobacter Group, Sulfitobacter sp. Strains 3SOLIMAR09 and 1FIGIMAR09, from Harbors of Mallorca Island (Mediterranean Sea).</title>
        <authorList>
            <person name="Mas-Llado M."/>
            <person name="Pina-Villalonga J.M."/>
            <person name="Brunet-Galmes I."/>
            <person name="Nogales B."/>
            <person name="Bosch R."/>
        </authorList>
    </citation>
    <scope>NUCLEOTIDE SEQUENCE [LARGE SCALE GENOMIC DNA]</scope>
    <source>
        <strain evidence="9 10">1FIGIMAR09</strain>
    </source>
</reference>
<dbReference type="AlphaFoldDB" id="A0A061SLL0"/>
<evidence type="ECO:0000256" key="5">
    <source>
        <dbReference type="ARBA" id="ARBA00022989"/>
    </source>
</evidence>
<comment type="similarity">
    <text evidence="7">Belongs to the binding-protein-dependent transport system permease family.</text>
</comment>
<keyword evidence="3" id="KW-1003">Cell membrane</keyword>
<dbReference type="InterPro" id="IPR000515">
    <property type="entry name" value="MetI-like"/>
</dbReference>
<dbReference type="Pfam" id="PF00528">
    <property type="entry name" value="BPD_transp_1"/>
    <property type="match status" value="1"/>
</dbReference>
<dbReference type="STRING" id="83219.PM02_12485"/>
<evidence type="ECO:0000256" key="3">
    <source>
        <dbReference type="ARBA" id="ARBA00022475"/>
    </source>
</evidence>
<dbReference type="SUPFAM" id="SSF161098">
    <property type="entry name" value="MetI-like"/>
    <property type="match status" value="1"/>
</dbReference>
<organism evidence="9 10">
    <name type="scientific">Sulfitobacter mediterraneus</name>
    <dbReference type="NCBI Taxonomy" id="83219"/>
    <lineage>
        <taxon>Bacteria</taxon>
        <taxon>Pseudomonadati</taxon>
        <taxon>Pseudomonadota</taxon>
        <taxon>Alphaproteobacteria</taxon>
        <taxon>Rhodobacterales</taxon>
        <taxon>Roseobacteraceae</taxon>
        <taxon>Sulfitobacter</taxon>
    </lineage>
</organism>
<name>A0A061SLL0_9RHOB</name>
<evidence type="ECO:0000256" key="2">
    <source>
        <dbReference type="ARBA" id="ARBA00022448"/>
    </source>
</evidence>
<dbReference type="eggNOG" id="COG1175">
    <property type="taxonomic scope" value="Bacteria"/>
</dbReference>
<dbReference type="PANTHER" id="PTHR43005">
    <property type="entry name" value="BLR7065 PROTEIN"/>
    <property type="match status" value="1"/>
</dbReference>
<dbReference type="PANTHER" id="PTHR43005:SF1">
    <property type="entry name" value="SPERMIDINE_PUTRESCINE TRANSPORT SYSTEM PERMEASE PROTEIN"/>
    <property type="match status" value="1"/>
</dbReference>
<keyword evidence="5 7" id="KW-1133">Transmembrane helix</keyword>
<comment type="subcellular location">
    <subcellularLocation>
        <location evidence="1 7">Cell membrane</location>
        <topology evidence="1 7">Multi-pass membrane protein</topology>
    </subcellularLocation>
</comment>
<evidence type="ECO:0000313" key="10">
    <source>
        <dbReference type="Proteomes" id="UP000027337"/>
    </source>
</evidence>
<accession>A0A061SLL0</accession>
<dbReference type="RefSeq" id="WP_037908893.1">
    <property type="nucleotide sequence ID" value="NZ_JEMU01000010.1"/>
</dbReference>
<comment type="caution">
    <text evidence="9">The sequence shown here is derived from an EMBL/GenBank/DDBJ whole genome shotgun (WGS) entry which is preliminary data.</text>
</comment>